<dbReference type="VEuPathDB" id="VectorBase:GBRI009055"/>
<keyword evidence="2 5" id="KW-0812">Transmembrane</keyword>
<feature type="transmembrane region" description="Helical" evidence="5">
    <location>
        <begin position="133"/>
        <end position="157"/>
    </location>
</feature>
<feature type="transmembrane region" description="Helical" evidence="5">
    <location>
        <begin position="107"/>
        <end position="126"/>
    </location>
</feature>
<feature type="transmembrane region" description="Helical" evidence="5">
    <location>
        <begin position="363"/>
        <end position="381"/>
    </location>
</feature>
<dbReference type="GO" id="GO:0015179">
    <property type="term" value="F:L-amino acid transmembrane transporter activity"/>
    <property type="evidence" value="ECO:0007669"/>
    <property type="project" value="TreeGrafter"/>
</dbReference>
<keyword evidence="8" id="KW-1185">Reference proteome</keyword>
<evidence type="ECO:0000259" key="6">
    <source>
        <dbReference type="Pfam" id="PF01490"/>
    </source>
</evidence>
<name>A0A1A9W7L0_9MUSC</name>
<comment type="subcellular location">
    <subcellularLocation>
        <location evidence="1">Membrane</location>
        <topology evidence="1">Multi-pass membrane protein</topology>
    </subcellularLocation>
</comment>
<reference evidence="7" key="2">
    <citation type="submission" date="2020-05" db="UniProtKB">
        <authorList>
            <consortium name="EnsemblMetazoa"/>
        </authorList>
    </citation>
    <scope>IDENTIFICATION</scope>
    <source>
        <strain evidence="7">IAEA</strain>
    </source>
</reference>
<evidence type="ECO:0000256" key="5">
    <source>
        <dbReference type="SAM" id="Phobius"/>
    </source>
</evidence>
<feature type="transmembrane region" description="Helical" evidence="5">
    <location>
        <begin position="321"/>
        <end position="342"/>
    </location>
</feature>
<evidence type="ECO:0000256" key="3">
    <source>
        <dbReference type="ARBA" id="ARBA00022989"/>
    </source>
</evidence>
<dbReference type="EnsemblMetazoa" id="GBRI009055-RA">
    <property type="protein sequence ID" value="GBRI009055-PA"/>
    <property type="gene ID" value="GBRI009055"/>
</dbReference>
<organism evidence="7 8">
    <name type="scientific">Glossina brevipalpis</name>
    <dbReference type="NCBI Taxonomy" id="37001"/>
    <lineage>
        <taxon>Eukaryota</taxon>
        <taxon>Metazoa</taxon>
        <taxon>Ecdysozoa</taxon>
        <taxon>Arthropoda</taxon>
        <taxon>Hexapoda</taxon>
        <taxon>Insecta</taxon>
        <taxon>Pterygota</taxon>
        <taxon>Neoptera</taxon>
        <taxon>Endopterygota</taxon>
        <taxon>Diptera</taxon>
        <taxon>Brachycera</taxon>
        <taxon>Muscomorpha</taxon>
        <taxon>Hippoboscoidea</taxon>
        <taxon>Glossinidae</taxon>
        <taxon>Glossina</taxon>
    </lineage>
</organism>
<evidence type="ECO:0000313" key="8">
    <source>
        <dbReference type="Proteomes" id="UP000091820"/>
    </source>
</evidence>
<dbReference type="InterPro" id="IPR013057">
    <property type="entry name" value="AA_transpt_TM"/>
</dbReference>
<feature type="transmembrane region" description="Helical" evidence="5">
    <location>
        <begin position="295"/>
        <end position="315"/>
    </location>
</feature>
<dbReference type="AlphaFoldDB" id="A0A1A9W7L0"/>
<dbReference type="Pfam" id="PF01490">
    <property type="entry name" value="Aa_trans"/>
    <property type="match status" value="1"/>
</dbReference>
<feature type="domain" description="Amino acid transporter transmembrane" evidence="6">
    <location>
        <begin position="1"/>
        <end position="381"/>
    </location>
</feature>
<evidence type="ECO:0000313" key="7">
    <source>
        <dbReference type="EnsemblMetazoa" id="GBRI009055-PA"/>
    </source>
</evidence>
<keyword evidence="4 5" id="KW-0472">Membrane</keyword>
<feature type="transmembrane region" description="Helical" evidence="5">
    <location>
        <begin position="12"/>
        <end position="32"/>
    </location>
</feature>
<feature type="transmembrane region" description="Helical" evidence="5">
    <location>
        <begin position="74"/>
        <end position="95"/>
    </location>
</feature>
<dbReference type="PANTHER" id="PTHR22950:SF340">
    <property type="entry name" value="AMINO ACID TRANSPORTER TRANSMEMBRANE DOMAIN-CONTAINING PROTEIN-RELATED"/>
    <property type="match status" value="1"/>
</dbReference>
<feature type="transmembrane region" description="Helical" evidence="5">
    <location>
        <begin position="177"/>
        <end position="195"/>
    </location>
</feature>
<dbReference type="GO" id="GO:0005774">
    <property type="term" value="C:vacuolar membrane"/>
    <property type="evidence" value="ECO:0007669"/>
    <property type="project" value="TreeGrafter"/>
</dbReference>
<evidence type="ECO:0000256" key="4">
    <source>
        <dbReference type="ARBA" id="ARBA00023136"/>
    </source>
</evidence>
<evidence type="ECO:0000256" key="2">
    <source>
        <dbReference type="ARBA" id="ARBA00022692"/>
    </source>
</evidence>
<reference evidence="8" key="1">
    <citation type="submission" date="2014-03" db="EMBL/GenBank/DDBJ databases">
        <authorList>
            <person name="Aksoy S."/>
            <person name="Warren W."/>
            <person name="Wilson R.K."/>
        </authorList>
    </citation>
    <scope>NUCLEOTIDE SEQUENCE [LARGE SCALE GENOMIC DNA]</scope>
    <source>
        <strain evidence="8">IAEA</strain>
    </source>
</reference>
<dbReference type="STRING" id="37001.A0A1A9W7L0"/>
<feature type="transmembrane region" description="Helical" evidence="5">
    <location>
        <begin position="251"/>
        <end position="274"/>
    </location>
</feature>
<sequence>MPAAFANAGYVNGLLLTIIIGFIAVHNLHIMIDSMYELCKRKRVPYLAFSDAMTVGFEEGPPVFKCILPIAKPFVDGFLAFYHFGTCCVYVVFIAESIKQIIDEYSVVLDVRLHMCFILLPLFLIFSIRNLQILATFSSIANLLLLVGFGVILYYIFDDLPAIQERKPFENLNKLPIFFGTILFALEAIGVILAIEENMETPKAFVRRCGTLNLGMLIVLGLYMIMGFFGYWKYGDTALGSVTLNLSQKAILAQVTKIFFAITIWISYALQGYVTANILWNKYLRKRVKDAGKYVLFELLIRGAIVLLTFALAIVLPDLSLFLSLVGAFCLSVLGLIFPPLLQICVQYRTGYGKWKLRLIKNLFLVTFGAVGGIVGTYVSITEIVQAYA</sequence>
<evidence type="ECO:0000256" key="1">
    <source>
        <dbReference type="ARBA" id="ARBA00004141"/>
    </source>
</evidence>
<proteinExistence type="predicted"/>
<keyword evidence="3 5" id="KW-1133">Transmembrane helix</keyword>
<dbReference type="PANTHER" id="PTHR22950">
    <property type="entry name" value="AMINO ACID TRANSPORTER"/>
    <property type="match status" value="1"/>
</dbReference>
<protein>
    <recommendedName>
        <fullName evidence="6">Amino acid transporter transmembrane domain-containing protein</fullName>
    </recommendedName>
</protein>
<feature type="transmembrane region" description="Helical" evidence="5">
    <location>
        <begin position="211"/>
        <end position="231"/>
    </location>
</feature>
<accession>A0A1A9W7L0</accession>
<dbReference type="Proteomes" id="UP000091820">
    <property type="component" value="Unassembled WGS sequence"/>
</dbReference>